<keyword evidence="2" id="KW-0496">Mitochondrion</keyword>
<evidence type="ECO:0000256" key="4">
    <source>
        <dbReference type="SAM" id="MobiDB-lite"/>
    </source>
</evidence>
<organism evidence="5 6">
    <name type="scientific">Odynerus spinipes</name>
    <dbReference type="NCBI Taxonomy" id="1348599"/>
    <lineage>
        <taxon>Eukaryota</taxon>
        <taxon>Metazoa</taxon>
        <taxon>Ecdysozoa</taxon>
        <taxon>Arthropoda</taxon>
        <taxon>Hexapoda</taxon>
        <taxon>Insecta</taxon>
        <taxon>Pterygota</taxon>
        <taxon>Neoptera</taxon>
        <taxon>Endopterygota</taxon>
        <taxon>Hymenoptera</taxon>
        <taxon>Apocrita</taxon>
        <taxon>Aculeata</taxon>
        <taxon>Vespoidea</taxon>
        <taxon>Vespidae</taxon>
        <taxon>Eumeninae</taxon>
        <taxon>Odynerus</taxon>
    </lineage>
</organism>
<dbReference type="Gene3D" id="1.10.10.140">
    <property type="entry name" value="Cytochrome c oxidase, subunit VIb"/>
    <property type="match status" value="1"/>
</dbReference>
<dbReference type="PANTHER" id="PTHR11387">
    <property type="entry name" value="CYTOCHROME C OXIDASE SUBUNIT 6B"/>
    <property type="match status" value="1"/>
</dbReference>
<sequence length="154" mass="17855">MVSESNQRFSNLKKDNVESLVKCADDKKESASKSKTGKKGSGKKITIEVDEDDPCLQGKGTKEKEKLLATPGVDPRFQQQNQTLRCYVMYTDFYRCENILGEGNDACTWFKRVFESICPHEWIRQWDELRVQGKFPWHKYKTQGDFPGNRYGDD</sequence>
<protein>
    <submittedName>
        <fullName evidence="5">Uncharacterized protein</fullName>
    </submittedName>
</protein>
<comment type="subcellular location">
    <subcellularLocation>
        <location evidence="1">Mitochondrion</location>
    </subcellularLocation>
</comment>
<keyword evidence="3" id="KW-1015">Disulfide bond</keyword>
<gene>
    <name evidence="5" type="ORF">KPH14_002864</name>
</gene>
<dbReference type="EMBL" id="JAIFRP010000007">
    <property type="protein sequence ID" value="KAK2587098.1"/>
    <property type="molecule type" value="Genomic_DNA"/>
</dbReference>
<dbReference type="GO" id="GO:0045277">
    <property type="term" value="C:respiratory chain complex IV"/>
    <property type="evidence" value="ECO:0007669"/>
    <property type="project" value="InterPro"/>
</dbReference>
<evidence type="ECO:0000313" key="5">
    <source>
        <dbReference type="EMBL" id="KAK2587098.1"/>
    </source>
</evidence>
<reference evidence="5" key="1">
    <citation type="submission" date="2021-08" db="EMBL/GenBank/DDBJ databases">
        <authorList>
            <person name="Misof B."/>
            <person name="Oliver O."/>
            <person name="Podsiadlowski L."/>
            <person name="Donath A."/>
            <person name="Peters R."/>
            <person name="Mayer C."/>
            <person name="Rust J."/>
            <person name="Gunkel S."/>
            <person name="Lesny P."/>
            <person name="Martin S."/>
            <person name="Oeyen J.P."/>
            <person name="Petersen M."/>
            <person name="Panagiotis P."/>
            <person name="Wilbrandt J."/>
            <person name="Tanja T."/>
        </authorList>
    </citation>
    <scope>NUCLEOTIDE SEQUENCE</scope>
    <source>
        <strain evidence="5">GBR_01_08_01A</strain>
        <tissue evidence="5">Thorax + abdomen</tissue>
    </source>
</reference>
<dbReference type="GO" id="GO:0005739">
    <property type="term" value="C:mitochondrion"/>
    <property type="evidence" value="ECO:0007669"/>
    <property type="project" value="UniProtKB-SubCell"/>
</dbReference>
<dbReference type="SUPFAM" id="SSF47694">
    <property type="entry name" value="Cytochrome c oxidase subunit h"/>
    <property type="match status" value="1"/>
</dbReference>
<dbReference type="Proteomes" id="UP001258017">
    <property type="component" value="Unassembled WGS sequence"/>
</dbReference>
<keyword evidence="6" id="KW-1185">Reference proteome</keyword>
<dbReference type="CDD" id="cd00926">
    <property type="entry name" value="Cyt_c_Oxidase_VIb"/>
    <property type="match status" value="1"/>
</dbReference>
<name>A0AAD9RWU3_9HYME</name>
<evidence type="ECO:0000256" key="3">
    <source>
        <dbReference type="ARBA" id="ARBA00023157"/>
    </source>
</evidence>
<dbReference type="InterPro" id="IPR048280">
    <property type="entry name" value="COX6B-like"/>
</dbReference>
<proteinExistence type="predicted"/>
<feature type="region of interest" description="Disordered" evidence="4">
    <location>
        <begin position="25"/>
        <end position="45"/>
    </location>
</feature>
<evidence type="ECO:0000256" key="1">
    <source>
        <dbReference type="ARBA" id="ARBA00004173"/>
    </source>
</evidence>
<dbReference type="Pfam" id="PF02297">
    <property type="entry name" value="COX6B"/>
    <property type="match status" value="1"/>
</dbReference>
<evidence type="ECO:0000256" key="2">
    <source>
        <dbReference type="ARBA" id="ARBA00023128"/>
    </source>
</evidence>
<dbReference type="InterPro" id="IPR036549">
    <property type="entry name" value="CX6/COA6-like_sf"/>
</dbReference>
<dbReference type="AlphaFoldDB" id="A0AAD9RWU3"/>
<dbReference type="InterPro" id="IPR003213">
    <property type="entry name" value="Cyt_c_oxidase_su6B"/>
</dbReference>
<evidence type="ECO:0000313" key="6">
    <source>
        <dbReference type="Proteomes" id="UP001258017"/>
    </source>
</evidence>
<accession>A0AAD9RWU3</accession>
<reference evidence="5" key="2">
    <citation type="journal article" date="2023" name="Commun. Biol.">
        <title>Intrasexual cuticular hydrocarbon dimorphism in a wasp sheds light on hydrocarbon biosynthesis genes in Hymenoptera.</title>
        <authorList>
            <person name="Moris V.C."/>
            <person name="Podsiadlowski L."/>
            <person name="Martin S."/>
            <person name="Oeyen J.P."/>
            <person name="Donath A."/>
            <person name="Petersen M."/>
            <person name="Wilbrandt J."/>
            <person name="Misof B."/>
            <person name="Liedtke D."/>
            <person name="Thamm M."/>
            <person name="Scheiner R."/>
            <person name="Schmitt T."/>
            <person name="Niehuis O."/>
        </authorList>
    </citation>
    <scope>NUCLEOTIDE SEQUENCE</scope>
    <source>
        <strain evidence="5">GBR_01_08_01A</strain>
    </source>
</reference>
<comment type="caution">
    <text evidence="5">The sequence shown here is derived from an EMBL/GenBank/DDBJ whole genome shotgun (WGS) entry which is preliminary data.</text>
</comment>